<feature type="transmembrane region" description="Helical" evidence="6">
    <location>
        <begin position="46"/>
        <end position="65"/>
    </location>
</feature>
<evidence type="ECO:0000256" key="3">
    <source>
        <dbReference type="ARBA" id="ARBA00022692"/>
    </source>
</evidence>
<keyword evidence="4 6" id="KW-1133">Transmembrane helix</keyword>
<feature type="domain" description="ComEC/Rec2-related protein" evidence="7">
    <location>
        <begin position="26"/>
        <end position="284"/>
    </location>
</feature>
<dbReference type="Proteomes" id="UP000178448">
    <property type="component" value="Unassembled WGS sequence"/>
</dbReference>
<reference evidence="8 9" key="1">
    <citation type="journal article" date="2016" name="Nat. Commun.">
        <title>Thousands of microbial genomes shed light on interconnected biogeochemical processes in an aquifer system.</title>
        <authorList>
            <person name="Anantharaman K."/>
            <person name="Brown C.T."/>
            <person name="Hug L.A."/>
            <person name="Sharon I."/>
            <person name="Castelle C.J."/>
            <person name="Probst A.J."/>
            <person name="Thomas B.C."/>
            <person name="Singh A."/>
            <person name="Wilkins M.J."/>
            <person name="Karaoz U."/>
            <person name="Brodie E.L."/>
            <person name="Williams K.H."/>
            <person name="Hubbard S.S."/>
            <person name="Banfield J.F."/>
        </authorList>
    </citation>
    <scope>NUCLEOTIDE SEQUENCE [LARGE SCALE GENOMIC DNA]</scope>
</reference>
<sequence length="285" mass="30781">MLTVTDVSRNLGMYLHEPYAGLLSGILFGTKQTISGKLYENLITSGTLHIIALSGTNITILTNLVAKALKPFLSRRVTGLLTILIIMGFVWFVGASPTIVRAALMGSITLMSVIFGRPAWALWTWIITVITMTASGLASVKDLSFQLSAGASLGLILFSRNDRSPIAGQAIYGKHNSGLMFLRHITGNIVRVVDADIQATLAAQLFTVPIIMFTFRRISLVAPLSNLLIGWILPPMTAVGLVTALAAYVFPPLAAILSYVVWLPLRYIVMVVDVTSRIPGAAIVW</sequence>
<dbReference type="GO" id="GO:0005886">
    <property type="term" value="C:plasma membrane"/>
    <property type="evidence" value="ECO:0007669"/>
    <property type="project" value="UniProtKB-SubCell"/>
</dbReference>
<evidence type="ECO:0000259" key="7">
    <source>
        <dbReference type="Pfam" id="PF03772"/>
    </source>
</evidence>
<dbReference type="EMBL" id="MFJD01000007">
    <property type="protein sequence ID" value="OGG02504.1"/>
    <property type="molecule type" value="Genomic_DNA"/>
</dbReference>
<dbReference type="NCBIfam" id="TIGR00360">
    <property type="entry name" value="ComEC_N-term"/>
    <property type="match status" value="1"/>
</dbReference>
<dbReference type="PANTHER" id="PTHR30619">
    <property type="entry name" value="DNA INTERNALIZATION/COMPETENCE PROTEIN COMEC/REC2"/>
    <property type="match status" value="1"/>
</dbReference>
<evidence type="ECO:0000256" key="5">
    <source>
        <dbReference type="ARBA" id="ARBA00023136"/>
    </source>
</evidence>
<keyword evidence="5 6" id="KW-0472">Membrane</keyword>
<evidence type="ECO:0000256" key="1">
    <source>
        <dbReference type="ARBA" id="ARBA00004651"/>
    </source>
</evidence>
<dbReference type="InterPro" id="IPR052159">
    <property type="entry name" value="Competence_DNA_uptake"/>
</dbReference>
<evidence type="ECO:0000313" key="9">
    <source>
        <dbReference type="Proteomes" id="UP000178448"/>
    </source>
</evidence>
<evidence type="ECO:0000256" key="6">
    <source>
        <dbReference type="SAM" id="Phobius"/>
    </source>
</evidence>
<dbReference type="Pfam" id="PF03772">
    <property type="entry name" value="Competence"/>
    <property type="match status" value="1"/>
</dbReference>
<feature type="transmembrane region" description="Helical" evidence="6">
    <location>
        <begin position="122"/>
        <end position="140"/>
    </location>
</feature>
<feature type="transmembrane region" description="Helical" evidence="6">
    <location>
        <begin position="227"/>
        <end position="250"/>
    </location>
</feature>
<evidence type="ECO:0000313" key="8">
    <source>
        <dbReference type="EMBL" id="OGG02504.1"/>
    </source>
</evidence>
<proteinExistence type="predicted"/>
<gene>
    <name evidence="8" type="ORF">A2Z33_01760</name>
</gene>
<protein>
    <recommendedName>
        <fullName evidence="7">ComEC/Rec2-related protein domain-containing protein</fullName>
    </recommendedName>
</protein>
<dbReference type="AlphaFoldDB" id="A0A1F5YR00"/>
<feature type="transmembrane region" description="Helical" evidence="6">
    <location>
        <begin position="77"/>
        <end position="93"/>
    </location>
</feature>
<accession>A0A1F5YR00</accession>
<comment type="subcellular location">
    <subcellularLocation>
        <location evidence="1">Cell membrane</location>
        <topology evidence="1">Multi-pass membrane protein</topology>
    </subcellularLocation>
</comment>
<dbReference type="InterPro" id="IPR004477">
    <property type="entry name" value="ComEC_N"/>
</dbReference>
<dbReference type="STRING" id="1798374.A2Z33_01760"/>
<feature type="transmembrane region" description="Helical" evidence="6">
    <location>
        <begin position="256"/>
        <end position="275"/>
    </location>
</feature>
<keyword evidence="2" id="KW-1003">Cell membrane</keyword>
<evidence type="ECO:0000256" key="2">
    <source>
        <dbReference type="ARBA" id="ARBA00022475"/>
    </source>
</evidence>
<evidence type="ECO:0000256" key="4">
    <source>
        <dbReference type="ARBA" id="ARBA00022989"/>
    </source>
</evidence>
<organism evidence="8 9">
    <name type="scientific">Candidatus Gottesmanbacteria bacterium RBG_16_52_11</name>
    <dbReference type="NCBI Taxonomy" id="1798374"/>
    <lineage>
        <taxon>Bacteria</taxon>
        <taxon>Candidatus Gottesmaniibacteriota</taxon>
    </lineage>
</organism>
<keyword evidence="3 6" id="KW-0812">Transmembrane</keyword>
<name>A0A1F5YR00_9BACT</name>
<dbReference type="PANTHER" id="PTHR30619:SF7">
    <property type="entry name" value="BETA-LACTAMASE DOMAIN PROTEIN"/>
    <property type="match status" value="1"/>
</dbReference>
<comment type="caution">
    <text evidence="8">The sequence shown here is derived from an EMBL/GenBank/DDBJ whole genome shotgun (WGS) entry which is preliminary data.</text>
</comment>